<evidence type="ECO:0000256" key="1">
    <source>
        <dbReference type="ARBA" id="ARBA00005703"/>
    </source>
</evidence>
<dbReference type="GO" id="GO:0015937">
    <property type="term" value="P:coenzyme A biosynthetic process"/>
    <property type="evidence" value="ECO:0007669"/>
    <property type="project" value="UniProtKB-ARBA"/>
</dbReference>
<accession>A4RQF8</accession>
<dbReference type="InterPro" id="IPR007085">
    <property type="entry name" value="DNA/pantothenate-metab_flavo_C"/>
</dbReference>
<sequence length="219" mass="23979">IVVVTSGGTTAPLERAQVRCVDNFSSGARGARLVEELLRRGDCDVVMLQREGSCAPHERMVNESLVNDSRAREIGRAPHALIVVRFKTLYEYLTSLKATCEAVGDEAKARGGRAVVVLAAAVSDFYVPWCDLPEHKIQSSAHSAAGLELTLKPVPKMLGMIKHEWCPEAFAVGFKLETDVDLLADKARKSLERYRLDAVVANELTTRYDYVTVFAADGS</sequence>
<dbReference type="PANTHER" id="PTHR12290">
    <property type="entry name" value="CORNICHON-RELATED"/>
    <property type="match status" value="1"/>
</dbReference>
<feature type="non-terminal residue" evidence="3">
    <location>
        <position position="1"/>
    </location>
</feature>
<dbReference type="InterPro" id="IPR035929">
    <property type="entry name" value="CoaB-like_sf"/>
</dbReference>
<proteinExistence type="inferred from homology"/>
<organism evidence="3 4">
    <name type="scientific">Ostreococcus lucimarinus (strain CCE9901)</name>
    <dbReference type="NCBI Taxonomy" id="436017"/>
    <lineage>
        <taxon>Eukaryota</taxon>
        <taxon>Viridiplantae</taxon>
        <taxon>Chlorophyta</taxon>
        <taxon>Mamiellophyceae</taxon>
        <taxon>Mamiellales</taxon>
        <taxon>Bathycoccaceae</taxon>
        <taxon>Ostreococcus</taxon>
    </lineage>
</organism>
<dbReference type="Gramene" id="ABO93671">
    <property type="protein sequence ID" value="ABO93671"/>
    <property type="gene ID" value="OSTLU_6578"/>
</dbReference>
<comment type="similarity">
    <text evidence="1">Belongs to the PPC synthetase family.</text>
</comment>
<protein>
    <recommendedName>
        <fullName evidence="2">DNA/pantothenate metabolism flavoprotein C-terminal domain-containing protein</fullName>
    </recommendedName>
</protein>
<gene>
    <name evidence="3" type="ORF">OSTLU_6578</name>
</gene>
<evidence type="ECO:0000313" key="3">
    <source>
        <dbReference type="EMBL" id="ABO93671.1"/>
    </source>
</evidence>
<dbReference type="Gene3D" id="3.40.50.10300">
    <property type="entry name" value="CoaB-like"/>
    <property type="match status" value="1"/>
</dbReference>
<evidence type="ECO:0000313" key="4">
    <source>
        <dbReference type="Proteomes" id="UP000001568"/>
    </source>
</evidence>
<dbReference type="GeneID" id="5000015"/>
<dbReference type="EMBL" id="CP000581">
    <property type="protein sequence ID" value="ABO93671.1"/>
    <property type="molecule type" value="Genomic_DNA"/>
</dbReference>
<keyword evidence="4" id="KW-1185">Reference proteome</keyword>
<dbReference type="SUPFAM" id="SSF102645">
    <property type="entry name" value="CoaB-like"/>
    <property type="match status" value="1"/>
</dbReference>
<name>A4RQF8_OSTLU</name>
<dbReference type="KEGG" id="olu:OSTLU_6578"/>
<dbReference type="GO" id="GO:0003824">
    <property type="term" value="F:catalytic activity"/>
    <property type="evidence" value="ECO:0007669"/>
    <property type="project" value="UniProtKB-ARBA"/>
</dbReference>
<feature type="domain" description="DNA/pantothenate metabolism flavoprotein C-terminal" evidence="2">
    <location>
        <begin position="113"/>
        <end position="206"/>
    </location>
</feature>
<dbReference type="AlphaFoldDB" id="A4RQF8"/>
<feature type="non-terminal residue" evidence="3">
    <location>
        <position position="219"/>
    </location>
</feature>
<evidence type="ECO:0000259" key="2">
    <source>
        <dbReference type="Pfam" id="PF04127"/>
    </source>
</evidence>
<dbReference type="Pfam" id="PF04127">
    <property type="entry name" value="DFP"/>
    <property type="match status" value="1"/>
</dbReference>
<dbReference type="OrthoDB" id="70224at2759"/>
<dbReference type="eggNOG" id="KOG2728">
    <property type="taxonomic scope" value="Eukaryota"/>
</dbReference>
<dbReference type="Proteomes" id="UP000001568">
    <property type="component" value="Chromosome 1"/>
</dbReference>
<dbReference type="STRING" id="436017.A4RQF8"/>
<dbReference type="HOGENOM" id="CLU_042326_0_1_1"/>
<dbReference type="RefSeq" id="XP_001415379.1">
    <property type="nucleotide sequence ID" value="XM_001415342.1"/>
</dbReference>
<reference evidence="3 4" key="1">
    <citation type="journal article" date="2007" name="Proc. Natl. Acad. Sci. U.S.A.">
        <title>The tiny eukaryote Ostreococcus provides genomic insights into the paradox of plankton speciation.</title>
        <authorList>
            <person name="Palenik B."/>
            <person name="Grimwood J."/>
            <person name="Aerts A."/>
            <person name="Rouze P."/>
            <person name="Salamov A."/>
            <person name="Putnam N."/>
            <person name="Dupont C."/>
            <person name="Jorgensen R."/>
            <person name="Derelle E."/>
            <person name="Rombauts S."/>
            <person name="Zhou K."/>
            <person name="Otillar R."/>
            <person name="Merchant S.S."/>
            <person name="Podell S."/>
            <person name="Gaasterland T."/>
            <person name="Napoli C."/>
            <person name="Gendler K."/>
            <person name="Manuell A."/>
            <person name="Tai V."/>
            <person name="Vallon O."/>
            <person name="Piganeau G."/>
            <person name="Jancek S."/>
            <person name="Heijde M."/>
            <person name="Jabbari K."/>
            <person name="Bowler C."/>
            <person name="Lohr M."/>
            <person name="Robbens S."/>
            <person name="Werner G."/>
            <person name="Dubchak I."/>
            <person name="Pazour G.J."/>
            <person name="Ren Q."/>
            <person name="Paulsen I."/>
            <person name="Delwiche C."/>
            <person name="Schmutz J."/>
            <person name="Rokhsar D."/>
            <person name="Van de Peer Y."/>
            <person name="Moreau H."/>
            <person name="Grigoriev I.V."/>
        </authorList>
    </citation>
    <scope>NUCLEOTIDE SEQUENCE [LARGE SCALE GENOMIC DNA]</scope>
    <source>
        <strain evidence="3 4">CCE9901</strain>
    </source>
</reference>